<name>A0ABS7XZ56_9FLAO</name>
<evidence type="ECO:0000313" key="1">
    <source>
        <dbReference type="EMBL" id="MCA0152911.1"/>
    </source>
</evidence>
<reference evidence="2" key="1">
    <citation type="submission" date="2023-07" db="EMBL/GenBank/DDBJ databases">
        <authorList>
            <person name="Yue Y."/>
        </authorList>
    </citation>
    <scope>NUCLEOTIDE SEQUENCE [LARGE SCALE GENOMIC DNA]</scope>
    <source>
        <strain evidence="2">2Y89</strain>
    </source>
</reference>
<accession>A0ABS7XZ56</accession>
<dbReference type="Proteomes" id="UP001198402">
    <property type="component" value="Unassembled WGS sequence"/>
</dbReference>
<evidence type="ECO:0000313" key="2">
    <source>
        <dbReference type="Proteomes" id="UP001198402"/>
    </source>
</evidence>
<gene>
    <name evidence="1" type="ORF">LBV24_06760</name>
</gene>
<dbReference type="RefSeq" id="WP_224477840.1">
    <property type="nucleotide sequence ID" value="NZ_JAIUJS010000003.1"/>
</dbReference>
<proteinExistence type="predicted"/>
<protein>
    <recommendedName>
        <fullName evidence="3">Immunity protein 50</fullName>
    </recommendedName>
</protein>
<comment type="caution">
    <text evidence="1">The sequence shown here is derived from an EMBL/GenBank/DDBJ whole genome shotgun (WGS) entry which is preliminary data.</text>
</comment>
<keyword evidence="2" id="KW-1185">Reference proteome</keyword>
<dbReference type="EMBL" id="JAIUJS010000003">
    <property type="protein sequence ID" value="MCA0152911.1"/>
    <property type="molecule type" value="Genomic_DNA"/>
</dbReference>
<evidence type="ECO:0008006" key="3">
    <source>
        <dbReference type="Google" id="ProtNLM"/>
    </source>
</evidence>
<sequence length="128" mass="15189">MAKFDETVRHLMGVYFQIDLKTKEDFYVFGDHKFTVQFNRLNIDFKTLPGYKIPDILKSNVDYPHEHLNCLFKFYFNETDVRVRIDDSSPVLLESRNYSSENSELLIAVYLCNCVLFLNRYLISIEAK</sequence>
<organism evidence="1 2">
    <name type="scientific">Winogradskyella vincentii</name>
    <dbReference type="NCBI Taxonomy" id="2877122"/>
    <lineage>
        <taxon>Bacteria</taxon>
        <taxon>Pseudomonadati</taxon>
        <taxon>Bacteroidota</taxon>
        <taxon>Flavobacteriia</taxon>
        <taxon>Flavobacteriales</taxon>
        <taxon>Flavobacteriaceae</taxon>
        <taxon>Winogradskyella</taxon>
    </lineage>
</organism>